<dbReference type="Proteomes" id="UP000235786">
    <property type="component" value="Unassembled WGS sequence"/>
</dbReference>
<feature type="region of interest" description="Disordered" evidence="1">
    <location>
        <begin position="145"/>
        <end position="205"/>
    </location>
</feature>
<gene>
    <name evidence="3" type="ORF">L207DRAFT_583815</name>
</gene>
<feature type="compositionally biased region" description="Polar residues" evidence="1">
    <location>
        <begin position="1"/>
        <end position="10"/>
    </location>
</feature>
<accession>A0A2J6RNA1</accession>
<organism evidence="3 4">
    <name type="scientific">Hyaloscypha variabilis (strain UAMH 11265 / GT02V1 / F)</name>
    <name type="common">Meliniomyces variabilis</name>
    <dbReference type="NCBI Taxonomy" id="1149755"/>
    <lineage>
        <taxon>Eukaryota</taxon>
        <taxon>Fungi</taxon>
        <taxon>Dikarya</taxon>
        <taxon>Ascomycota</taxon>
        <taxon>Pezizomycotina</taxon>
        <taxon>Leotiomycetes</taxon>
        <taxon>Helotiales</taxon>
        <taxon>Hyaloscyphaceae</taxon>
        <taxon>Hyaloscypha</taxon>
        <taxon>Hyaloscypha variabilis</taxon>
    </lineage>
</organism>
<dbReference type="Gene3D" id="3.30.710.10">
    <property type="entry name" value="Potassium Channel Kv1.1, Chain A"/>
    <property type="match status" value="1"/>
</dbReference>
<dbReference type="InterPro" id="IPR000210">
    <property type="entry name" value="BTB/POZ_dom"/>
</dbReference>
<dbReference type="PROSITE" id="PS50097">
    <property type="entry name" value="BTB"/>
    <property type="match status" value="1"/>
</dbReference>
<feature type="domain" description="BTB" evidence="2">
    <location>
        <begin position="69"/>
        <end position="135"/>
    </location>
</feature>
<dbReference type="AlphaFoldDB" id="A0A2J6RNA1"/>
<feature type="compositionally biased region" description="Pro residues" evidence="1">
    <location>
        <begin position="230"/>
        <end position="243"/>
    </location>
</feature>
<feature type="compositionally biased region" description="Basic residues" evidence="1">
    <location>
        <begin position="436"/>
        <end position="447"/>
    </location>
</feature>
<feature type="compositionally biased region" description="Basic residues" evidence="1">
    <location>
        <begin position="177"/>
        <end position="188"/>
    </location>
</feature>
<dbReference type="CDD" id="cd18186">
    <property type="entry name" value="BTB_POZ_ZBTB_KLHL-like"/>
    <property type="match status" value="1"/>
</dbReference>
<name>A0A2J6RNA1_HYAVF</name>
<proteinExistence type="predicted"/>
<dbReference type="PANTHER" id="PTHR47843">
    <property type="entry name" value="BTB DOMAIN-CONTAINING PROTEIN-RELATED"/>
    <property type="match status" value="1"/>
</dbReference>
<evidence type="ECO:0000313" key="4">
    <source>
        <dbReference type="Proteomes" id="UP000235786"/>
    </source>
</evidence>
<feature type="region of interest" description="Disordered" evidence="1">
    <location>
        <begin position="408"/>
        <end position="447"/>
    </location>
</feature>
<sequence length="447" mass="50701">MARTRGSGQTAAERGETSLDAAMRAPSTTTPEVVVLDYVEEEVKFKEIVDPRRDLYLSTVDGRYSSPIIPIRVGPHAETFPVHKDILTKSEYFRKALDGQFREAGNQAIDLPEEDPDIFSFVIAFLYEEKFVPIKPMAMALVAEPDKGKGREVEDTNSGSEDGTDSGGSASDESTRSRRRAQARRRRQERAWVQSQLKAPGRHRPDCSCASCTLENISPACWSCGAARRPIPPRPRGFPPPGAQPVIIRNGYPQPHHQAPRNRERERERRRNSRNNVVVVEEPIIEERMSQEDLHTWSLAYALSIDVYVCADRYLMQDFKRCISAYIVNSFEVAGLDASIPAVLRSCKTLQQGVSSADPLLKKVFARVGFLQARMWKNHQEETQAFFAENPDLAFLIMKEMVERREQDLSDDLPAMERPPPLFPLGPEEMFVHPGGRPRRYPRQMRH</sequence>
<dbReference type="EMBL" id="KZ613946">
    <property type="protein sequence ID" value="PMD39977.1"/>
    <property type="molecule type" value="Genomic_DNA"/>
</dbReference>
<dbReference type="Pfam" id="PF00651">
    <property type="entry name" value="BTB"/>
    <property type="match status" value="1"/>
</dbReference>
<dbReference type="InterPro" id="IPR011333">
    <property type="entry name" value="SKP1/BTB/POZ_sf"/>
</dbReference>
<evidence type="ECO:0000259" key="2">
    <source>
        <dbReference type="PROSITE" id="PS50097"/>
    </source>
</evidence>
<dbReference type="PANTHER" id="PTHR47843:SF6">
    <property type="entry name" value="BTB DOMAIN-CONTAINING PROTEIN"/>
    <property type="match status" value="1"/>
</dbReference>
<dbReference type="STRING" id="1149755.A0A2J6RNA1"/>
<feature type="compositionally biased region" description="Basic and acidic residues" evidence="1">
    <location>
        <begin position="145"/>
        <end position="154"/>
    </location>
</feature>
<feature type="compositionally biased region" description="Low complexity" evidence="1">
    <location>
        <begin position="156"/>
        <end position="172"/>
    </location>
</feature>
<feature type="region of interest" description="Disordered" evidence="1">
    <location>
        <begin position="230"/>
        <end position="274"/>
    </location>
</feature>
<evidence type="ECO:0000313" key="3">
    <source>
        <dbReference type="EMBL" id="PMD39977.1"/>
    </source>
</evidence>
<reference evidence="3 4" key="1">
    <citation type="submission" date="2016-04" db="EMBL/GenBank/DDBJ databases">
        <title>A degradative enzymes factory behind the ericoid mycorrhizal symbiosis.</title>
        <authorList>
            <consortium name="DOE Joint Genome Institute"/>
            <person name="Martino E."/>
            <person name="Morin E."/>
            <person name="Grelet G."/>
            <person name="Kuo A."/>
            <person name="Kohler A."/>
            <person name="Daghino S."/>
            <person name="Barry K."/>
            <person name="Choi C."/>
            <person name="Cichocki N."/>
            <person name="Clum A."/>
            <person name="Copeland A."/>
            <person name="Hainaut M."/>
            <person name="Haridas S."/>
            <person name="Labutti K."/>
            <person name="Lindquist E."/>
            <person name="Lipzen A."/>
            <person name="Khouja H.-R."/>
            <person name="Murat C."/>
            <person name="Ohm R."/>
            <person name="Olson A."/>
            <person name="Spatafora J."/>
            <person name="Veneault-Fourrey C."/>
            <person name="Henrissat B."/>
            <person name="Grigoriev I."/>
            <person name="Martin F."/>
            <person name="Perotto S."/>
        </authorList>
    </citation>
    <scope>NUCLEOTIDE SEQUENCE [LARGE SCALE GENOMIC DNA]</scope>
    <source>
        <strain evidence="3 4">F</strain>
    </source>
</reference>
<evidence type="ECO:0000256" key="1">
    <source>
        <dbReference type="SAM" id="MobiDB-lite"/>
    </source>
</evidence>
<protein>
    <recommendedName>
        <fullName evidence="2">BTB domain-containing protein</fullName>
    </recommendedName>
</protein>
<dbReference type="SUPFAM" id="SSF54695">
    <property type="entry name" value="POZ domain"/>
    <property type="match status" value="1"/>
</dbReference>
<dbReference type="OrthoDB" id="6359816at2759"/>
<feature type="region of interest" description="Disordered" evidence="1">
    <location>
        <begin position="1"/>
        <end position="28"/>
    </location>
</feature>
<keyword evidence="4" id="KW-1185">Reference proteome</keyword>